<evidence type="ECO:0008006" key="5">
    <source>
        <dbReference type="Google" id="ProtNLM"/>
    </source>
</evidence>
<evidence type="ECO:0000256" key="2">
    <source>
        <dbReference type="SAM" id="SignalP"/>
    </source>
</evidence>
<proteinExistence type="predicted"/>
<comment type="caution">
    <text evidence="3">The sequence shown here is derived from an EMBL/GenBank/DDBJ whole genome shotgun (WGS) entry which is preliminary data.</text>
</comment>
<accession>A0A4S2GWI2</accession>
<dbReference type="EMBL" id="SRXW01000009">
    <property type="protein sequence ID" value="TGY87082.1"/>
    <property type="molecule type" value="Genomic_DNA"/>
</dbReference>
<dbReference type="RefSeq" id="WP_135997613.1">
    <property type="nucleotide sequence ID" value="NZ_CP071057.1"/>
</dbReference>
<evidence type="ECO:0000256" key="1">
    <source>
        <dbReference type="SAM" id="MobiDB-lite"/>
    </source>
</evidence>
<gene>
    <name evidence="3" type="ORF">E5163_16455</name>
</gene>
<feature type="region of interest" description="Disordered" evidence="1">
    <location>
        <begin position="38"/>
        <end position="63"/>
    </location>
</feature>
<name>A0A4S2GWI2_9PROT</name>
<feature type="signal peptide" evidence="2">
    <location>
        <begin position="1"/>
        <end position="33"/>
    </location>
</feature>
<evidence type="ECO:0000313" key="4">
    <source>
        <dbReference type="Proteomes" id="UP000308054"/>
    </source>
</evidence>
<reference evidence="3 4" key="1">
    <citation type="journal article" date="2017" name="Int. J. Syst. Evol. Microbiol.">
        <title>Marinicauda algicola sp. nov., isolated from a marine red alga Rhodosorus marinus.</title>
        <authorList>
            <person name="Jeong S.E."/>
            <person name="Jeon S.H."/>
            <person name="Chun B.H."/>
            <person name="Kim D.W."/>
            <person name="Jeon C.O."/>
        </authorList>
    </citation>
    <scope>NUCLEOTIDE SEQUENCE [LARGE SCALE GENOMIC DNA]</scope>
    <source>
        <strain evidence="3 4">JCM 31718</strain>
    </source>
</reference>
<organism evidence="3 4">
    <name type="scientific">Marinicauda algicola</name>
    <dbReference type="NCBI Taxonomy" id="2029849"/>
    <lineage>
        <taxon>Bacteria</taxon>
        <taxon>Pseudomonadati</taxon>
        <taxon>Pseudomonadota</taxon>
        <taxon>Alphaproteobacteria</taxon>
        <taxon>Maricaulales</taxon>
        <taxon>Maricaulaceae</taxon>
        <taxon>Marinicauda</taxon>
    </lineage>
</organism>
<dbReference type="AlphaFoldDB" id="A0A4S2GWI2"/>
<keyword evidence="4" id="KW-1185">Reference proteome</keyword>
<dbReference type="OrthoDB" id="10014442at2"/>
<protein>
    <recommendedName>
        <fullName evidence="5">DUF2946 domain-containing protein</fullName>
    </recommendedName>
</protein>
<sequence length="114" mass="12466">MSFGSVFSSLRLMLAALLALAFIAAPLAETAHASEPTEVCLTDHQREAAPPADDQQGPAHDHRAHHCGSCHHHVWRSGEAEPFTLTPATCRYRFLPDAAMLDAPPYEMLRPPRA</sequence>
<dbReference type="Proteomes" id="UP000308054">
    <property type="component" value="Unassembled WGS sequence"/>
</dbReference>
<evidence type="ECO:0000313" key="3">
    <source>
        <dbReference type="EMBL" id="TGY87082.1"/>
    </source>
</evidence>
<feature type="compositionally biased region" description="Low complexity" evidence="1">
    <location>
        <begin position="48"/>
        <end position="58"/>
    </location>
</feature>
<feature type="chain" id="PRO_5020319149" description="DUF2946 domain-containing protein" evidence="2">
    <location>
        <begin position="34"/>
        <end position="114"/>
    </location>
</feature>
<keyword evidence="2" id="KW-0732">Signal</keyword>